<dbReference type="GO" id="GO:0031297">
    <property type="term" value="P:replication fork processing"/>
    <property type="evidence" value="ECO:0007669"/>
    <property type="project" value="TreeGrafter"/>
</dbReference>
<evidence type="ECO:0000313" key="7">
    <source>
        <dbReference type="EMBL" id="KXN66206.1"/>
    </source>
</evidence>
<gene>
    <name evidence="7" type="ORF">CONCODRAFT_80565</name>
</gene>
<dbReference type="EMBL" id="KQ964755">
    <property type="protein sequence ID" value="KXN66206.1"/>
    <property type="molecule type" value="Genomic_DNA"/>
</dbReference>
<dbReference type="PANTHER" id="PTHR28680:SF1">
    <property type="entry name" value="CENTROMERE PROTEIN X"/>
    <property type="match status" value="1"/>
</dbReference>
<organism evidence="7 8">
    <name type="scientific">Conidiobolus coronatus (strain ATCC 28846 / CBS 209.66 / NRRL 28638)</name>
    <name type="common">Delacroixia coronata</name>
    <dbReference type="NCBI Taxonomy" id="796925"/>
    <lineage>
        <taxon>Eukaryota</taxon>
        <taxon>Fungi</taxon>
        <taxon>Fungi incertae sedis</taxon>
        <taxon>Zoopagomycota</taxon>
        <taxon>Entomophthoromycotina</taxon>
        <taxon>Entomophthoromycetes</taxon>
        <taxon>Entomophthorales</taxon>
        <taxon>Ancylistaceae</taxon>
        <taxon>Conidiobolus</taxon>
    </lineage>
</organism>
<dbReference type="GO" id="GO:0003677">
    <property type="term" value="F:DNA binding"/>
    <property type="evidence" value="ECO:0007669"/>
    <property type="project" value="UniProtKB-KW"/>
</dbReference>
<evidence type="ECO:0000256" key="1">
    <source>
        <dbReference type="ARBA" id="ARBA00004123"/>
    </source>
</evidence>
<dbReference type="Pfam" id="PF09415">
    <property type="entry name" value="CENP-X"/>
    <property type="match status" value="1"/>
</dbReference>
<keyword evidence="8" id="KW-1185">Reference proteome</keyword>
<reference evidence="7 8" key="1">
    <citation type="journal article" date="2015" name="Genome Biol. Evol.">
        <title>Phylogenomic analyses indicate that early fungi evolved digesting cell walls of algal ancestors of land plants.</title>
        <authorList>
            <person name="Chang Y."/>
            <person name="Wang S."/>
            <person name="Sekimoto S."/>
            <person name="Aerts A.L."/>
            <person name="Choi C."/>
            <person name="Clum A."/>
            <person name="LaButti K.M."/>
            <person name="Lindquist E.A."/>
            <person name="Yee Ngan C."/>
            <person name="Ohm R.A."/>
            <person name="Salamov A.A."/>
            <person name="Grigoriev I.V."/>
            <person name="Spatafora J.W."/>
            <person name="Berbee M.L."/>
        </authorList>
    </citation>
    <scope>NUCLEOTIDE SEQUENCE [LARGE SCALE GENOMIC DNA]</scope>
    <source>
        <strain evidence="7 8">NRRL 28638</strain>
    </source>
</reference>
<dbReference type="OMA" id="DIGHSRT"/>
<dbReference type="AlphaFoldDB" id="A0A137NU00"/>
<dbReference type="Proteomes" id="UP000070444">
    <property type="component" value="Unassembled WGS sequence"/>
</dbReference>
<keyword evidence="5" id="KW-0234">DNA repair</keyword>
<dbReference type="GO" id="GO:0006281">
    <property type="term" value="P:DNA repair"/>
    <property type="evidence" value="ECO:0007669"/>
    <property type="project" value="UniProtKB-KW"/>
</dbReference>
<comment type="similarity">
    <text evidence="2">Belongs to the CENP-X/MHF2 family.</text>
</comment>
<evidence type="ECO:0000256" key="6">
    <source>
        <dbReference type="ARBA" id="ARBA00023242"/>
    </source>
</evidence>
<evidence type="ECO:0000256" key="3">
    <source>
        <dbReference type="ARBA" id="ARBA00022763"/>
    </source>
</evidence>
<dbReference type="PANTHER" id="PTHR28680">
    <property type="entry name" value="CENTROMERE PROTEIN X"/>
    <property type="match status" value="1"/>
</dbReference>
<accession>A0A137NU00</accession>
<dbReference type="GO" id="GO:0000712">
    <property type="term" value="P:resolution of meiotic recombination intermediates"/>
    <property type="evidence" value="ECO:0007669"/>
    <property type="project" value="TreeGrafter"/>
</dbReference>
<dbReference type="Gene3D" id="6.10.130.30">
    <property type="match status" value="1"/>
</dbReference>
<evidence type="ECO:0000256" key="5">
    <source>
        <dbReference type="ARBA" id="ARBA00023204"/>
    </source>
</evidence>
<dbReference type="GO" id="GO:0051382">
    <property type="term" value="P:kinetochore assembly"/>
    <property type="evidence" value="ECO:0007669"/>
    <property type="project" value="InterPro"/>
</dbReference>
<name>A0A137NU00_CONC2</name>
<keyword evidence="3" id="KW-0227">DNA damage</keyword>
<sequence>MESKEINFKLDILRELISQFKNSDNTKISKESLLLINEYLKIFTKEAILRSLQIAQNQQKEIGISNSSDQPVNVDIDHLEKILPQLLLDF</sequence>
<keyword evidence="4" id="KW-0238">DNA-binding</keyword>
<evidence type="ECO:0000313" key="8">
    <source>
        <dbReference type="Proteomes" id="UP000070444"/>
    </source>
</evidence>
<evidence type="ECO:0000256" key="4">
    <source>
        <dbReference type="ARBA" id="ARBA00023125"/>
    </source>
</evidence>
<comment type="subcellular location">
    <subcellularLocation>
        <location evidence="1">Nucleus</location>
    </subcellularLocation>
</comment>
<dbReference type="OrthoDB" id="2500381at2759"/>
<dbReference type="CDD" id="cd22921">
    <property type="entry name" value="HFD_CENP-X"/>
    <property type="match status" value="1"/>
</dbReference>
<protein>
    <submittedName>
        <fullName evidence="7">Centromere protein X-like protein</fullName>
    </submittedName>
</protein>
<dbReference type="GO" id="GO:0071821">
    <property type="term" value="C:FANCM-MHF complex"/>
    <property type="evidence" value="ECO:0007669"/>
    <property type="project" value="TreeGrafter"/>
</dbReference>
<dbReference type="STRING" id="796925.A0A137NU00"/>
<keyword evidence="6" id="KW-0539">Nucleus</keyword>
<dbReference type="InterPro" id="IPR018552">
    <property type="entry name" value="CENP-X"/>
</dbReference>
<proteinExistence type="inferred from homology"/>
<evidence type="ECO:0000256" key="2">
    <source>
        <dbReference type="ARBA" id="ARBA00009359"/>
    </source>
</evidence>